<protein>
    <submittedName>
        <fullName evidence="1">Uncharacterized protein</fullName>
    </submittedName>
</protein>
<dbReference type="Proteomes" id="UP000887320">
    <property type="component" value="Unassembled WGS sequence"/>
</dbReference>
<dbReference type="AlphaFoldDB" id="A0A8X8KDH7"/>
<reference evidence="1" key="1">
    <citation type="submission" date="2021-07" db="EMBL/GenBank/DDBJ databases">
        <authorList>
            <person name="Fernandez M."/>
            <person name="Pereira P."/>
            <person name="Torres Tejerizo G.A."/>
            <person name="Gonzalez P."/>
            <person name="Agostini E."/>
        </authorList>
    </citation>
    <scope>NUCLEOTIDE SEQUENCE</scope>
    <source>
        <strain evidence="1">SFC 500-1A</strain>
    </source>
</reference>
<gene>
    <name evidence="1" type="ORF">KW868_15520</name>
</gene>
<dbReference type="EMBL" id="JAHWXT010000005">
    <property type="protein sequence ID" value="MCF0265854.1"/>
    <property type="molecule type" value="Genomic_DNA"/>
</dbReference>
<name>A0A8X8KDH7_ACIGI</name>
<organism evidence="1 2">
    <name type="scientific">Acinetobacter guillouiae</name>
    <name type="common">Acinetobacter genomosp. 11</name>
    <dbReference type="NCBI Taxonomy" id="106649"/>
    <lineage>
        <taxon>Bacteria</taxon>
        <taxon>Pseudomonadati</taxon>
        <taxon>Pseudomonadota</taxon>
        <taxon>Gammaproteobacteria</taxon>
        <taxon>Moraxellales</taxon>
        <taxon>Moraxellaceae</taxon>
        <taxon>Acinetobacter</taxon>
    </lineage>
</organism>
<sequence>MTARHIDDGIYKYQFIYADQWVHCPDCDTAGIVHYQSLDTTLHSCNCHAHFVFTCRKCNRHLDSHSTQYNIEFNSYYYVYLSERCHFCGGAQLTVNEKIRNIKNPNSHFEAVCPLCKKTSKLMLKSQKIVFSKANRLEHTHFGLKLYLVAHTRFGNIYVHNLEHLQVLKSFVHAGLRERTQSTGNSSYFSRLPAWIKSARNRKEILKAILRLEQMASTIQPLTNK</sequence>
<proteinExistence type="predicted"/>
<dbReference type="RefSeq" id="WP_234623865.1">
    <property type="nucleotide sequence ID" value="NZ_JAHWXT010000005.1"/>
</dbReference>
<evidence type="ECO:0000313" key="1">
    <source>
        <dbReference type="EMBL" id="MCF0265854.1"/>
    </source>
</evidence>
<accession>A0A8X8KDH7</accession>
<evidence type="ECO:0000313" key="2">
    <source>
        <dbReference type="Proteomes" id="UP000887320"/>
    </source>
</evidence>
<comment type="caution">
    <text evidence="1">The sequence shown here is derived from an EMBL/GenBank/DDBJ whole genome shotgun (WGS) entry which is preliminary data.</text>
</comment>